<keyword evidence="4" id="KW-1185">Reference proteome</keyword>
<dbReference type="InterPro" id="IPR054120">
    <property type="entry name" value="PBPA_dimer"/>
</dbReference>
<feature type="domain" description="Penicillin binding protein A dimerisation" evidence="2">
    <location>
        <begin position="52"/>
        <end position="138"/>
    </location>
</feature>
<comment type="caution">
    <text evidence="3">The sequence shown here is derived from an EMBL/GenBank/DDBJ whole genome shotgun (WGS) entry which is preliminary data.</text>
</comment>
<proteinExistence type="predicted"/>
<evidence type="ECO:0000259" key="1">
    <source>
        <dbReference type="Pfam" id="PF00905"/>
    </source>
</evidence>
<dbReference type="Pfam" id="PF21922">
    <property type="entry name" value="PBP_dimer_2"/>
    <property type="match status" value="1"/>
</dbReference>
<dbReference type="SUPFAM" id="SSF56601">
    <property type="entry name" value="beta-lactamase/transpeptidase-like"/>
    <property type="match status" value="1"/>
</dbReference>
<protein>
    <submittedName>
        <fullName evidence="3">Penicillin-binding transpeptidase domain-containing protein</fullName>
    </submittedName>
</protein>
<sequence>MNNPLKHVAVVGFVMFALLFGSTSFVQYFQAQALRDHELNTRTLVEELSRERGPILVDGTPVAYSVPVDDTYEYQRTYGADGMPAEVYAPVTGFFSIVSGASGLEKTENGLLAGTDDALFYDKISSIFTGSQPAGAAIEITLDPEAQMAAWNALGGQKGSVVALDPKTGDVLAMVSSPGWNPNPIASHDRDEALNAYERLIADDDNPAYNRAIGGNLYPPGSTFKLVTAAAALESGEYTPDSQLSGPATLDLPQTTATISNSGGGACGSGGTVSLADSLKNSCNTSFADLGMTLGSDAMSEQAQKFGFGESFDIPLQVSASSFPSDTNPPQLAQSSLGQFEVRATPLQMAMVSSAIANGGSLMHPQLIDQVRNARTLDLISEPSPREFSRPISGDTASALTDMMVSVVDDGTGTAAQIPGVDVAAKTGTAQHAQGAAPHAWFTSFAPADDPQVAVAVVVESGGNAGSQASGGRVAGPIAKAVMEAVINE</sequence>
<reference evidence="4" key="1">
    <citation type="journal article" date="2019" name="Int. J. Syst. Evol. Microbiol.">
        <title>The Global Catalogue of Microorganisms (GCM) 10K type strain sequencing project: providing services to taxonomists for standard genome sequencing and annotation.</title>
        <authorList>
            <consortium name="The Broad Institute Genomics Platform"/>
            <consortium name="The Broad Institute Genome Sequencing Center for Infectious Disease"/>
            <person name="Wu L."/>
            <person name="Ma J."/>
        </authorList>
    </citation>
    <scope>NUCLEOTIDE SEQUENCE [LARGE SCALE GENOMIC DNA]</scope>
    <source>
        <strain evidence="4">JCM 17808</strain>
    </source>
</reference>
<evidence type="ECO:0000313" key="4">
    <source>
        <dbReference type="Proteomes" id="UP001500642"/>
    </source>
</evidence>
<gene>
    <name evidence="3" type="ORF">GCM10023167_00940</name>
</gene>
<dbReference type="Gene3D" id="3.90.1310.10">
    <property type="entry name" value="Penicillin-binding protein 2a (Domain 2)"/>
    <property type="match status" value="1"/>
</dbReference>
<dbReference type="Proteomes" id="UP001500642">
    <property type="component" value="Unassembled WGS sequence"/>
</dbReference>
<dbReference type="PANTHER" id="PTHR30627:SF24">
    <property type="entry name" value="PENICILLIN-BINDING PROTEIN 4B"/>
    <property type="match status" value="1"/>
</dbReference>
<dbReference type="Gene3D" id="3.40.710.10">
    <property type="entry name" value="DD-peptidase/beta-lactamase superfamily"/>
    <property type="match status" value="1"/>
</dbReference>
<feature type="domain" description="Penicillin-binding protein transpeptidase" evidence="1">
    <location>
        <begin position="159"/>
        <end position="484"/>
    </location>
</feature>
<evidence type="ECO:0000313" key="3">
    <source>
        <dbReference type="EMBL" id="GAA4382457.1"/>
    </source>
</evidence>
<accession>A0ABP8J004</accession>
<dbReference type="InterPro" id="IPR012338">
    <property type="entry name" value="Beta-lactam/transpept-like"/>
</dbReference>
<organism evidence="3 4">
    <name type="scientific">Brevibacterium pityocampae</name>
    <dbReference type="NCBI Taxonomy" id="506594"/>
    <lineage>
        <taxon>Bacteria</taxon>
        <taxon>Bacillati</taxon>
        <taxon>Actinomycetota</taxon>
        <taxon>Actinomycetes</taxon>
        <taxon>Micrococcales</taxon>
        <taxon>Brevibacteriaceae</taxon>
        <taxon>Brevibacterium</taxon>
    </lineage>
</organism>
<dbReference type="InterPro" id="IPR050515">
    <property type="entry name" value="Beta-lactam/transpept"/>
</dbReference>
<dbReference type="RefSeq" id="WP_137318461.1">
    <property type="nucleotide sequence ID" value="NZ_BAABGL010000002.1"/>
</dbReference>
<dbReference type="Pfam" id="PF00905">
    <property type="entry name" value="Transpeptidase"/>
    <property type="match status" value="1"/>
</dbReference>
<dbReference type="PANTHER" id="PTHR30627">
    <property type="entry name" value="PEPTIDOGLYCAN D,D-TRANSPEPTIDASE"/>
    <property type="match status" value="1"/>
</dbReference>
<evidence type="ECO:0000259" key="2">
    <source>
        <dbReference type="Pfam" id="PF21922"/>
    </source>
</evidence>
<dbReference type="InterPro" id="IPR001460">
    <property type="entry name" value="PCN-bd_Tpept"/>
</dbReference>
<dbReference type="EMBL" id="BAABGL010000002">
    <property type="protein sequence ID" value="GAA4382457.1"/>
    <property type="molecule type" value="Genomic_DNA"/>
</dbReference>
<name>A0ABP8J004_9MICO</name>